<evidence type="ECO:0000313" key="3">
    <source>
        <dbReference type="Proteomes" id="UP001597285"/>
    </source>
</evidence>
<accession>A0ABW4NMK8</accession>
<dbReference type="Gene3D" id="6.20.350.10">
    <property type="match status" value="1"/>
</dbReference>
<name>A0ABW4NMK8_9LACT</name>
<gene>
    <name evidence="2" type="ORF">ACFSBK_07365</name>
</gene>
<protein>
    <submittedName>
        <fullName evidence="2">RyR domain-containing protein</fullName>
    </submittedName>
</protein>
<keyword evidence="3" id="KW-1185">Reference proteome</keyword>
<sequence>MEIKQIAKVCHNVNKAYCESIGDDTQTTWEEAPNWQQKSAVSGVLFHLENDVTPEQSHENWLKDKVEDGWVYGDTKDVELKTHPCIVPYDDLPIEQRTKDFLFKAVVDSL</sequence>
<evidence type="ECO:0000259" key="1">
    <source>
        <dbReference type="Pfam" id="PF02026"/>
    </source>
</evidence>
<reference evidence="3" key="1">
    <citation type="journal article" date="2019" name="Int. J. Syst. Evol. Microbiol.">
        <title>The Global Catalogue of Microorganisms (GCM) 10K type strain sequencing project: providing services to taxonomists for standard genome sequencing and annotation.</title>
        <authorList>
            <consortium name="The Broad Institute Genomics Platform"/>
            <consortium name="The Broad Institute Genome Sequencing Center for Infectious Disease"/>
            <person name="Wu L."/>
            <person name="Ma J."/>
        </authorList>
    </citation>
    <scope>NUCLEOTIDE SEQUENCE [LARGE SCALE GENOMIC DNA]</scope>
    <source>
        <strain evidence="3">KCTC 42143</strain>
    </source>
</reference>
<organism evidence="2 3">
    <name type="scientific">Carnobacterium antarcticum</name>
    <dbReference type="NCBI Taxonomy" id="2126436"/>
    <lineage>
        <taxon>Bacteria</taxon>
        <taxon>Bacillati</taxon>
        <taxon>Bacillota</taxon>
        <taxon>Bacilli</taxon>
        <taxon>Lactobacillales</taxon>
        <taxon>Carnobacteriaceae</taxon>
        <taxon>Carnobacterium</taxon>
    </lineage>
</organism>
<evidence type="ECO:0000313" key="2">
    <source>
        <dbReference type="EMBL" id="MFD1799670.1"/>
    </source>
</evidence>
<feature type="domain" description="Ryanodine receptor Ryr" evidence="1">
    <location>
        <begin position="54"/>
        <end position="100"/>
    </location>
</feature>
<dbReference type="RefSeq" id="WP_058918158.1">
    <property type="nucleotide sequence ID" value="NZ_JBHSQC010000025.1"/>
</dbReference>
<comment type="caution">
    <text evidence="2">The sequence shown here is derived from an EMBL/GenBank/DDBJ whole genome shotgun (WGS) entry which is preliminary data.</text>
</comment>
<proteinExistence type="predicted"/>
<dbReference type="EMBL" id="JBHUFF010000013">
    <property type="protein sequence ID" value="MFD1799670.1"/>
    <property type="molecule type" value="Genomic_DNA"/>
</dbReference>
<dbReference type="Pfam" id="PF02026">
    <property type="entry name" value="RyR"/>
    <property type="match status" value="1"/>
</dbReference>
<dbReference type="Proteomes" id="UP001597285">
    <property type="component" value="Unassembled WGS sequence"/>
</dbReference>
<dbReference type="InterPro" id="IPR003032">
    <property type="entry name" value="Ryanodine_rcpt"/>
</dbReference>